<gene>
    <name evidence="1" type="ORF">ANANG_G00053260</name>
</gene>
<dbReference type="Proteomes" id="UP001044222">
    <property type="component" value="Unassembled WGS sequence"/>
</dbReference>
<accession>A0A9D3MMJ0</accession>
<evidence type="ECO:0000313" key="2">
    <source>
        <dbReference type="Proteomes" id="UP001044222"/>
    </source>
</evidence>
<comment type="caution">
    <text evidence="1">The sequence shown here is derived from an EMBL/GenBank/DDBJ whole genome shotgun (WGS) entry which is preliminary data.</text>
</comment>
<reference evidence="1" key="1">
    <citation type="submission" date="2021-01" db="EMBL/GenBank/DDBJ databases">
        <title>A chromosome-scale assembly of European eel, Anguilla anguilla.</title>
        <authorList>
            <person name="Henkel C."/>
            <person name="Jong-Raadsen S.A."/>
            <person name="Dufour S."/>
            <person name="Weltzien F.-A."/>
            <person name="Palstra A.P."/>
            <person name="Pelster B."/>
            <person name="Spaink H.P."/>
            <person name="Van Den Thillart G.E."/>
            <person name="Jansen H."/>
            <person name="Zahm M."/>
            <person name="Klopp C."/>
            <person name="Cedric C."/>
            <person name="Louis A."/>
            <person name="Berthelot C."/>
            <person name="Parey E."/>
            <person name="Roest Crollius H."/>
            <person name="Montfort J."/>
            <person name="Robinson-Rechavi M."/>
            <person name="Bucao C."/>
            <person name="Bouchez O."/>
            <person name="Gislard M."/>
            <person name="Lluch J."/>
            <person name="Milhes M."/>
            <person name="Lampietro C."/>
            <person name="Lopez Roques C."/>
            <person name="Donnadieu C."/>
            <person name="Braasch I."/>
            <person name="Desvignes T."/>
            <person name="Postlethwait J."/>
            <person name="Bobe J."/>
            <person name="Guiguen Y."/>
            <person name="Dirks R."/>
        </authorList>
    </citation>
    <scope>NUCLEOTIDE SEQUENCE</scope>
    <source>
        <strain evidence="1">Tag_6206</strain>
        <tissue evidence="1">Liver</tissue>
    </source>
</reference>
<evidence type="ECO:0000313" key="1">
    <source>
        <dbReference type="EMBL" id="KAG5851589.1"/>
    </source>
</evidence>
<name>A0A9D3MMJ0_ANGAN</name>
<dbReference type="EMBL" id="JAFIRN010000003">
    <property type="protein sequence ID" value="KAG5851589.1"/>
    <property type="molecule type" value="Genomic_DNA"/>
</dbReference>
<organism evidence="1 2">
    <name type="scientific">Anguilla anguilla</name>
    <name type="common">European freshwater eel</name>
    <name type="synonym">Muraena anguilla</name>
    <dbReference type="NCBI Taxonomy" id="7936"/>
    <lineage>
        <taxon>Eukaryota</taxon>
        <taxon>Metazoa</taxon>
        <taxon>Chordata</taxon>
        <taxon>Craniata</taxon>
        <taxon>Vertebrata</taxon>
        <taxon>Euteleostomi</taxon>
        <taxon>Actinopterygii</taxon>
        <taxon>Neopterygii</taxon>
        <taxon>Teleostei</taxon>
        <taxon>Anguilliformes</taxon>
        <taxon>Anguillidae</taxon>
        <taxon>Anguilla</taxon>
    </lineage>
</organism>
<sequence length="98" mass="11288">MKTLELFSSGRPMKMKTCPGLSNAARKEDARLSPSLVPVCMRVWGKQVFQCTQTIKTKWQKNKFSERERETGCPTDHSHVYCFKEVCQPGLKCMIGMW</sequence>
<proteinExistence type="predicted"/>
<protein>
    <submittedName>
        <fullName evidence="1">Uncharacterized protein</fullName>
    </submittedName>
</protein>
<dbReference type="AlphaFoldDB" id="A0A9D3MMJ0"/>
<keyword evidence="2" id="KW-1185">Reference proteome</keyword>